<dbReference type="Proteomes" id="UP001066276">
    <property type="component" value="Chromosome 2_2"/>
</dbReference>
<protein>
    <submittedName>
        <fullName evidence="1">Uncharacterized protein</fullName>
    </submittedName>
</protein>
<sequence>MSVQFGACWKATTVSEQPLDHTRGDQAVLLSLVASEESGLELNARKTRQKDPTKGHRLGRPAEALKKLASIFVALPLIQ</sequence>
<organism evidence="1 2">
    <name type="scientific">Pleurodeles waltl</name>
    <name type="common">Iberian ribbed newt</name>
    <dbReference type="NCBI Taxonomy" id="8319"/>
    <lineage>
        <taxon>Eukaryota</taxon>
        <taxon>Metazoa</taxon>
        <taxon>Chordata</taxon>
        <taxon>Craniata</taxon>
        <taxon>Vertebrata</taxon>
        <taxon>Euteleostomi</taxon>
        <taxon>Amphibia</taxon>
        <taxon>Batrachia</taxon>
        <taxon>Caudata</taxon>
        <taxon>Salamandroidea</taxon>
        <taxon>Salamandridae</taxon>
        <taxon>Pleurodelinae</taxon>
        <taxon>Pleurodeles</taxon>
    </lineage>
</organism>
<dbReference type="AlphaFoldDB" id="A0AAV7UPD4"/>
<name>A0AAV7UPD4_PLEWA</name>
<reference evidence="1" key="1">
    <citation type="journal article" date="2022" name="bioRxiv">
        <title>Sequencing and chromosome-scale assembly of the giantPleurodeles waltlgenome.</title>
        <authorList>
            <person name="Brown T."/>
            <person name="Elewa A."/>
            <person name="Iarovenko S."/>
            <person name="Subramanian E."/>
            <person name="Araus A.J."/>
            <person name="Petzold A."/>
            <person name="Susuki M."/>
            <person name="Suzuki K.-i.T."/>
            <person name="Hayashi T."/>
            <person name="Toyoda A."/>
            <person name="Oliveira C."/>
            <person name="Osipova E."/>
            <person name="Leigh N.D."/>
            <person name="Simon A."/>
            <person name="Yun M.H."/>
        </authorList>
    </citation>
    <scope>NUCLEOTIDE SEQUENCE</scope>
    <source>
        <strain evidence="1">20211129_DDA</strain>
        <tissue evidence="1">Liver</tissue>
    </source>
</reference>
<proteinExistence type="predicted"/>
<dbReference type="EMBL" id="JANPWB010000004">
    <property type="protein sequence ID" value="KAJ1190908.1"/>
    <property type="molecule type" value="Genomic_DNA"/>
</dbReference>
<accession>A0AAV7UPD4</accession>
<keyword evidence="2" id="KW-1185">Reference proteome</keyword>
<evidence type="ECO:0000313" key="1">
    <source>
        <dbReference type="EMBL" id="KAJ1190908.1"/>
    </source>
</evidence>
<gene>
    <name evidence="1" type="ORF">NDU88_000227</name>
</gene>
<evidence type="ECO:0000313" key="2">
    <source>
        <dbReference type="Proteomes" id="UP001066276"/>
    </source>
</evidence>
<comment type="caution">
    <text evidence="1">The sequence shown here is derived from an EMBL/GenBank/DDBJ whole genome shotgun (WGS) entry which is preliminary data.</text>
</comment>